<comment type="caution">
    <text evidence="1">The sequence shown here is derived from an EMBL/GenBank/DDBJ whole genome shotgun (WGS) entry which is preliminary data.</text>
</comment>
<dbReference type="EMBL" id="BSXG01000235">
    <property type="protein sequence ID" value="GME33420.1"/>
    <property type="molecule type" value="Genomic_DNA"/>
</dbReference>
<accession>A0ACB5SB25</accession>
<evidence type="ECO:0000313" key="1">
    <source>
        <dbReference type="EMBL" id="GME33420.1"/>
    </source>
</evidence>
<proteinExistence type="predicted"/>
<sequence length="305" mass="32987">MNIESDGKHVFMYAYTLSNGAAWTSTALFGAATVAHIGYMIPTRSWFFIPFILGGICETLGYCSRAWQAREPTRASPYFLQLLLLLAAPTLLSATIYVSLGRAIRSLDAASYAPLRPRHLTAICVLVDVLALASQLGGAAAQAASDAVVVAADRKAVAAGLGVQLGALALFVAAAARVHARLEAGPTDLALALRWRRYVWAIEGAAGAVLVRDLVRLVECGQGPRGFVAAHEMFVYVFDALPIWAVMVGMLVCYPGQLVKTSMRRMEGIYSGTDMAVCDLNPLKLDKERRWGSVKFFKSRRDDLT</sequence>
<evidence type="ECO:0000313" key="2">
    <source>
        <dbReference type="Proteomes" id="UP001165186"/>
    </source>
</evidence>
<gene>
    <name evidence="1" type="primary">g2952</name>
    <name evidence="1" type="ORF">NpPPO83_00002952</name>
</gene>
<organism evidence="1 2">
    <name type="scientific">Neofusicoccum parvum</name>
    <dbReference type="NCBI Taxonomy" id="310453"/>
    <lineage>
        <taxon>Eukaryota</taxon>
        <taxon>Fungi</taxon>
        <taxon>Dikarya</taxon>
        <taxon>Ascomycota</taxon>
        <taxon>Pezizomycotina</taxon>
        <taxon>Dothideomycetes</taxon>
        <taxon>Dothideomycetes incertae sedis</taxon>
        <taxon>Botryosphaeriales</taxon>
        <taxon>Botryosphaeriaceae</taxon>
        <taxon>Neofusicoccum</taxon>
    </lineage>
</organism>
<protein>
    <submittedName>
        <fullName evidence="1">RTA1 like protein</fullName>
    </submittedName>
</protein>
<keyword evidence="2" id="KW-1185">Reference proteome</keyword>
<name>A0ACB5SB25_9PEZI</name>
<dbReference type="Proteomes" id="UP001165186">
    <property type="component" value="Unassembled WGS sequence"/>
</dbReference>
<reference evidence="1" key="1">
    <citation type="submission" date="2024-09" db="EMBL/GenBank/DDBJ databases">
        <title>Draft Genome Sequences of Neofusicoccum parvum.</title>
        <authorList>
            <person name="Ashida A."/>
            <person name="Camagna M."/>
            <person name="Tanaka A."/>
            <person name="Takemoto D."/>
        </authorList>
    </citation>
    <scope>NUCLEOTIDE SEQUENCE</scope>
    <source>
        <strain evidence="1">PPO83</strain>
    </source>
</reference>